<dbReference type="PATRIC" id="fig|1128398.3.peg.1192"/>
<feature type="binding site" evidence="12">
    <location>
        <position position="391"/>
    </location>
    <ligand>
        <name>pyridoxal 5'-phosphate</name>
        <dbReference type="ChEBI" id="CHEBI:597326"/>
    </ligand>
</feature>
<dbReference type="EC" id="4.1.1.20" evidence="10 12"/>
<dbReference type="Gene3D" id="2.40.37.10">
    <property type="entry name" value="Lyase, Ornithine Decarboxylase, Chain A, domain 1"/>
    <property type="match status" value="1"/>
</dbReference>
<evidence type="ECO:0000256" key="2">
    <source>
        <dbReference type="ARBA" id="ARBA00022605"/>
    </source>
</evidence>
<evidence type="ECO:0000256" key="4">
    <source>
        <dbReference type="ARBA" id="ARBA00022898"/>
    </source>
</evidence>
<dbReference type="HOGENOM" id="CLU_026444_0_1_9"/>
<evidence type="ECO:0000313" key="17">
    <source>
        <dbReference type="Proteomes" id="UP000006094"/>
    </source>
</evidence>
<evidence type="ECO:0000313" key="16">
    <source>
        <dbReference type="EMBL" id="AFS78195.1"/>
    </source>
</evidence>
<sequence length="433" mass="47836">MLLKLFGTMKVNNNVLEIGGCNALDLAKDFGTPLYVVDEQLVRDTCRIYKDNFVLEGIETEVVYASKAFQNIGMCKLIAEEGLGLDVVSGGELYTALKAGFNPSKIYMHGNNKTREELTMALEHGVGTIVIDNEQETDLIEELCESLGKKVNAILRVNPGIEAHTHEYIQTTKNDSKFGESIHDEKIFSFISRLKDSSHINFKGFHCHIGSQIHQEESFYLGATIMLEFLNKIEETCGFVTKELNLGGGFGIYYSEEDTPMDMTAFLKELLVNIKNKCDELNIEVPKIIIEPGRSIISNAGTTLYNVGGTKSTYGGRDYIFVDGGMGDNPRPALYSAVYEASIANKMNDDSTELYTIAGKCCESGDIVIKDIKLPKAEAGDIVAVASTGAYNYSMASNYNRIGRPAVVFVKDGSSRIVVKRETYEDLIKNDIM</sequence>
<gene>
    <name evidence="12 16" type="primary">lysA</name>
    <name evidence="16" type="ordered locus">Curi_c11820</name>
</gene>
<keyword evidence="6 12" id="KW-0456">Lyase</keyword>
<evidence type="ECO:0000256" key="6">
    <source>
        <dbReference type="ARBA" id="ARBA00023239"/>
    </source>
</evidence>
<dbReference type="RefSeq" id="WP_014967332.1">
    <property type="nucleotide sequence ID" value="NC_018664.1"/>
</dbReference>
<dbReference type="GO" id="GO:0008836">
    <property type="term" value="F:diaminopimelate decarboxylase activity"/>
    <property type="evidence" value="ECO:0007669"/>
    <property type="project" value="UniProtKB-UniRule"/>
</dbReference>
<evidence type="ECO:0000256" key="10">
    <source>
        <dbReference type="ARBA" id="ARBA00066427"/>
    </source>
</evidence>
<comment type="cofactor">
    <cofactor evidence="1 12 13 14">
        <name>pyridoxal 5'-phosphate</name>
        <dbReference type="ChEBI" id="CHEBI:597326"/>
    </cofactor>
</comment>
<dbReference type="Pfam" id="PF02784">
    <property type="entry name" value="Orn_Arg_deC_N"/>
    <property type="match status" value="1"/>
</dbReference>
<feature type="binding site" evidence="12">
    <location>
        <position position="294"/>
    </location>
    <ligand>
        <name>substrate</name>
    </ligand>
</feature>
<dbReference type="InterPro" id="IPR002986">
    <property type="entry name" value="DAP_deCOOHase_LysA"/>
</dbReference>
<feature type="binding site" evidence="12">
    <location>
        <position position="249"/>
    </location>
    <ligand>
        <name>pyridoxal 5'-phosphate</name>
        <dbReference type="ChEBI" id="CHEBI:597326"/>
    </ligand>
</feature>
<feature type="binding site" evidence="12">
    <location>
        <position position="391"/>
    </location>
    <ligand>
        <name>substrate</name>
    </ligand>
</feature>
<dbReference type="InterPro" id="IPR022644">
    <property type="entry name" value="De-COase2_N"/>
</dbReference>
<dbReference type="Gene3D" id="3.20.20.10">
    <property type="entry name" value="Alanine racemase"/>
    <property type="match status" value="1"/>
</dbReference>
<evidence type="ECO:0000256" key="9">
    <source>
        <dbReference type="ARBA" id="ARBA00060983"/>
    </source>
</evidence>
<dbReference type="GO" id="GO:0030170">
    <property type="term" value="F:pyridoxal phosphate binding"/>
    <property type="evidence" value="ECO:0007669"/>
    <property type="project" value="UniProtKB-UniRule"/>
</dbReference>
<dbReference type="SUPFAM" id="SSF51419">
    <property type="entry name" value="PLP-binding barrel"/>
    <property type="match status" value="1"/>
</dbReference>
<dbReference type="FunFam" id="3.20.20.10:FF:000003">
    <property type="entry name" value="Diaminopimelate decarboxylase"/>
    <property type="match status" value="1"/>
</dbReference>
<dbReference type="InterPro" id="IPR000183">
    <property type="entry name" value="Orn/DAP/Arg_de-COase"/>
</dbReference>
<dbReference type="PANTHER" id="PTHR43727:SF2">
    <property type="entry name" value="GROUP IV DECARBOXYLASE"/>
    <property type="match status" value="1"/>
</dbReference>
<organism evidence="16 17">
    <name type="scientific">Gottschalkia acidurici (strain ATCC 7906 / DSM 604 / BCRC 14475 / CIP 104303 / KCTC 5404 / NCIMB 10678 / 9a)</name>
    <name type="common">Clostridium acidurici</name>
    <dbReference type="NCBI Taxonomy" id="1128398"/>
    <lineage>
        <taxon>Bacteria</taxon>
        <taxon>Bacillati</taxon>
        <taxon>Bacillota</taxon>
        <taxon>Tissierellia</taxon>
        <taxon>Tissierellales</taxon>
        <taxon>Gottschalkiaceae</taxon>
        <taxon>Gottschalkia</taxon>
    </lineage>
</organism>
<dbReference type="STRING" id="1128398.Curi_c11820"/>
<evidence type="ECO:0000256" key="7">
    <source>
        <dbReference type="ARBA" id="ARBA00050464"/>
    </source>
</evidence>
<evidence type="ECO:0000259" key="15">
    <source>
        <dbReference type="Pfam" id="PF02784"/>
    </source>
</evidence>
<evidence type="ECO:0000256" key="13">
    <source>
        <dbReference type="PIRSR" id="PIRSR600183-50"/>
    </source>
</evidence>
<evidence type="ECO:0000256" key="11">
    <source>
        <dbReference type="ARBA" id="ARBA00074972"/>
    </source>
</evidence>
<evidence type="ECO:0000256" key="5">
    <source>
        <dbReference type="ARBA" id="ARBA00023154"/>
    </source>
</evidence>
<keyword evidence="5 12" id="KW-0457">Lysine biosynthesis</keyword>
<name>K0AZP9_GOTA9</name>
<dbReference type="Proteomes" id="UP000006094">
    <property type="component" value="Chromosome"/>
</dbReference>
<feature type="active site" description="Proton donor" evidence="13">
    <location>
        <position position="362"/>
    </location>
</feature>
<dbReference type="HAMAP" id="MF_02120">
    <property type="entry name" value="LysA"/>
    <property type="match status" value="1"/>
</dbReference>
<protein>
    <recommendedName>
        <fullName evidence="11 12">Diaminopimelate decarboxylase</fullName>
        <shortName evidence="12">DAP decarboxylase</shortName>
        <shortName evidence="12">DAPDC</shortName>
        <ecNumber evidence="10 12">4.1.1.20</ecNumber>
    </recommendedName>
</protein>
<dbReference type="InterPro" id="IPR009006">
    <property type="entry name" value="Ala_racemase/Decarboxylase_C"/>
</dbReference>
<keyword evidence="3 12" id="KW-0210">Decarboxylase</keyword>
<dbReference type="InterPro" id="IPR029066">
    <property type="entry name" value="PLP-binding_barrel"/>
</dbReference>
<dbReference type="KEGG" id="cad:Curi_c11820"/>
<dbReference type="FunFam" id="2.40.37.10:FF:000003">
    <property type="entry name" value="Diaminopimelate decarboxylase"/>
    <property type="match status" value="1"/>
</dbReference>
<dbReference type="AlphaFoldDB" id="K0AZP9"/>
<comment type="pathway">
    <text evidence="8 12 14">Amino-acid biosynthesis; L-lysine biosynthesis via DAP pathway; L-lysine from DL-2,6-diaminopimelate: step 1/1.</text>
</comment>
<dbReference type="EMBL" id="CP003326">
    <property type="protein sequence ID" value="AFS78195.1"/>
    <property type="molecule type" value="Genomic_DNA"/>
</dbReference>
<evidence type="ECO:0000256" key="3">
    <source>
        <dbReference type="ARBA" id="ARBA00022793"/>
    </source>
</evidence>
<feature type="modified residue" description="N6-(pyridoxal phosphate)lysine" evidence="12 13">
    <location>
        <position position="67"/>
    </location>
</feature>
<proteinExistence type="inferred from homology"/>
<dbReference type="SUPFAM" id="SSF50621">
    <property type="entry name" value="Alanine racemase C-terminal domain-like"/>
    <property type="match status" value="1"/>
</dbReference>
<comment type="function">
    <text evidence="12">Specifically catalyzes the decarboxylation of meso-diaminopimelate (meso-DAP) to L-lysine.</text>
</comment>
<evidence type="ECO:0000256" key="8">
    <source>
        <dbReference type="ARBA" id="ARBA00060643"/>
    </source>
</evidence>
<comment type="subunit">
    <text evidence="12">Homodimer.</text>
</comment>
<keyword evidence="2 12" id="KW-0028">Amino-acid biosynthesis</keyword>
<feature type="binding site" evidence="12">
    <location>
        <begin position="291"/>
        <end position="294"/>
    </location>
    <ligand>
        <name>pyridoxal 5'-phosphate</name>
        <dbReference type="ChEBI" id="CHEBI:597326"/>
    </ligand>
</feature>
<dbReference type="CDD" id="cd06828">
    <property type="entry name" value="PLPDE_III_DapDC"/>
    <property type="match status" value="1"/>
</dbReference>
<comment type="catalytic activity">
    <reaction evidence="7 12 14">
        <text>meso-2,6-diaminopimelate + H(+) = L-lysine + CO2</text>
        <dbReference type="Rhea" id="RHEA:15101"/>
        <dbReference type="ChEBI" id="CHEBI:15378"/>
        <dbReference type="ChEBI" id="CHEBI:16526"/>
        <dbReference type="ChEBI" id="CHEBI:32551"/>
        <dbReference type="ChEBI" id="CHEBI:57791"/>
        <dbReference type="EC" id="4.1.1.20"/>
    </reaction>
</comment>
<dbReference type="eggNOG" id="COG0019">
    <property type="taxonomic scope" value="Bacteria"/>
</dbReference>
<feature type="domain" description="Orn/DAP/Arg decarboxylase 2 N-terminal" evidence="15">
    <location>
        <begin position="44"/>
        <end position="297"/>
    </location>
</feature>
<dbReference type="PRINTS" id="PR01179">
    <property type="entry name" value="ODADCRBXLASE"/>
</dbReference>
<dbReference type="UniPathway" id="UPA00034">
    <property type="reaction ID" value="UER00027"/>
</dbReference>
<evidence type="ECO:0000256" key="14">
    <source>
        <dbReference type="RuleBase" id="RU003738"/>
    </source>
</evidence>
<accession>K0AZP9</accession>
<dbReference type="PANTHER" id="PTHR43727">
    <property type="entry name" value="DIAMINOPIMELATE DECARBOXYLASE"/>
    <property type="match status" value="1"/>
</dbReference>
<evidence type="ECO:0000256" key="12">
    <source>
        <dbReference type="HAMAP-Rule" id="MF_02120"/>
    </source>
</evidence>
<feature type="binding site" evidence="12">
    <location>
        <position position="363"/>
    </location>
    <ligand>
        <name>substrate</name>
    </ligand>
</feature>
<keyword evidence="4 12" id="KW-0663">Pyridoxal phosphate</keyword>
<keyword evidence="17" id="KW-1185">Reference proteome</keyword>
<comment type="similarity">
    <text evidence="9 12">Belongs to the Orn/Lys/Arg decarboxylase class-II family. LysA subfamily.</text>
</comment>
<feature type="binding site" evidence="12">
    <location>
        <position position="331"/>
    </location>
    <ligand>
        <name>substrate</name>
    </ligand>
</feature>
<dbReference type="GO" id="GO:0009089">
    <property type="term" value="P:lysine biosynthetic process via diaminopimelate"/>
    <property type="evidence" value="ECO:0007669"/>
    <property type="project" value="UniProtKB-UniRule"/>
</dbReference>
<dbReference type="PRINTS" id="PR01181">
    <property type="entry name" value="DAPDCRBXLASE"/>
</dbReference>
<dbReference type="NCBIfam" id="TIGR01048">
    <property type="entry name" value="lysA"/>
    <property type="match status" value="1"/>
</dbReference>
<feature type="binding site" evidence="12">
    <location>
        <position position="335"/>
    </location>
    <ligand>
        <name>substrate</name>
    </ligand>
</feature>
<evidence type="ECO:0000256" key="1">
    <source>
        <dbReference type="ARBA" id="ARBA00001933"/>
    </source>
</evidence>
<reference evidence="16 17" key="1">
    <citation type="journal article" date="2012" name="PLoS ONE">
        <title>The purine-utilizing bacterium Clostridium acidurici 9a: a genome-guided metabolic reconsideration.</title>
        <authorList>
            <person name="Hartwich K."/>
            <person name="Poehlein A."/>
            <person name="Daniel R."/>
        </authorList>
    </citation>
    <scope>NUCLEOTIDE SEQUENCE [LARGE SCALE GENOMIC DNA]</scope>
    <source>
        <strain evidence="17">ATCC 7906 / DSM 604 / BCRC 14475 / CIP 104303 / KCTC 5404 / NCIMB 10678 / 9a</strain>
    </source>
</reference>